<evidence type="ECO:0000259" key="1">
    <source>
        <dbReference type="PROSITE" id="PS50042"/>
    </source>
</evidence>
<reference evidence="2" key="1">
    <citation type="submission" date="2020-11" db="EMBL/GenBank/DDBJ databases">
        <authorList>
            <person name="Konstantinou D."/>
            <person name="Gkelis S."/>
            <person name="Popin R."/>
            <person name="Fewer D."/>
            <person name="Sivonen K."/>
        </authorList>
    </citation>
    <scope>NUCLEOTIDE SEQUENCE</scope>
    <source>
        <strain evidence="2">TAU-MAC 1115</strain>
    </source>
</reference>
<dbReference type="PROSITE" id="PS50042">
    <property type="entry name" value="CNMP_BINDING_3"/>
    <property type="match status" value="1"/>
</dbReference>
<accession>A0A947DN67</accession>
<dbReference type="InterPro" id="IPR014710">
    <property type="entry name" value="RmlC-like_jellyroll"/>
</dbReference>
<dbReference type="PANTHER" id="PTHR24567:SF74">
    <property type="entry name" value="HTH-TYPE TRANSCRIPTIONAL REGULATOR ARCR"/>
    <property type="match status" value="1"/>
</dbReference>
<dbReference type="Gene3D" id="2.60.120.10">
    <property type="entry name" value="Jelly Rolls"/>
    <property type="match status" value="1"/>
</dbReference>
<dbReference type="Proteomes" id="UP000717364">
    <property type="component" value="Unassembled WGS sequence"/>
</dbReference>
<dbReference type="EMBL" id="JADOES010000066">
    <property type="protein sequence ID" value="MBT9317931.1"/>
    <property type="molecule type" value="Genomic_DNA"/>
</dbReference>
<dbReference type="AlphaFoldDB" id="A0A947DN67"/>
<sequence length="226" mass="25085">MRPDLLSDLFPLFNAANPDTLTGLLSAASELTYPAGRTVLMEDSWGNAIYLIVAGWIKVRHDTGGGYVTLAVLGKGDFFGEMAILDESPRSTDVVALSPVKLLSIPAQHFIDTLFKDHHLHHRMLQLMVQRLRQTNGHFQLRRKPSAVKLAHTLIALAEAYGENKDTIPEIFNLAIEDLAAVADIPKDDAAKIMEKLREKDWVITSSNSQALQLKGFHHLTQLAQK</sequence>
<dbReference type="SUPFAM" id="SSF51206">
    <property type="entry name" value="cAMP-binding domain-like"/>
    <property type="match status" value="1"/>
</dbReference>
<name>A0A947DN67_9CYAN</name>
<dbReference type="InterPro" id="IPR018490">
    <property type="entry name" value="cNMP-bd_dom_sf"/>
</dbReference>
<organism evidence="2 3">
    <name type="scientific">Leptothoe spongobia TAU-MAC 1115</name>
    <dbReference type="NCBI Taxonomy" id="1967444"/>
    <lineage>
        <taxon>Bacteria</taxon>
        <taxon>Bacillati</taxon>
        <taxon>Cyanobacteriota</taxon>
        <taxon>Cyanophyceae</taxon>
        <taxon>Nodosilineales</taxon>
        <taxon>Cymatolegaceae</taxon>
        <taxon>Leptothoe</taxon>
        <taxon>Leptothoe spongobia</taxon>
    </lineage>
</organism>
<dbReference type="PANTHER" id="PTHR24567">
    <property type="entry name" value="CRP FAMILY TRANSCRIPTIONAL REGULATORY PROTEIN"/>
    <property type="match status" value="1"/>
</dbReference>
<proteinExistence type="predicted"/>
<feature type="domain" description="Cyclic nucleotide-binding" evidence="1">
    <location>
        <begin position="12"/>
        <end position="131"/>
    </location>
</feature>
<dbReference type="GO" id="GO:0005829">
    <property type="term" value="C:cytosol"/>
    <property type="evidence" value="ECO:0007669"/>
    <property type="project" value="TreeGrafter"/>
</dbReference>
<gene>
    <name evidence="2" type="ORF">IXB50_21160</name>
</gene>
<dbReference type="SMART" id="SM00100">
    <property type="entry name" value="cNMP"/>
    <property type="match status" value="1"/>
</dbReference>
<dbReference type="InterPro" id="IPR000595">
    <property type="entry name" value="cNMP-bd_dom"/>
</dbReference>
<dbReference type="GO" id="GO:0003700">
    <property type="term" value="F:DNA-binding transcription factor activity"/>
    <property type="evidence" value="ECO:0007669"/>
    <property type="project" value="TreeGrafter"/>
</dbReference>
<evidence type="ECO:0000313" key="2">
    <source>
        <dbReference type="EMBL" id="MBT9317931.1"/>
    </source>
</evidence>
<evidence type="ECO:0000313" key="3">
    <source>
        <dbReference type="Proteomes" id="UP000717364"/>
    </source>
</evidence>
<keyword evidence="3" id="KW-1185">Reference proteome</keyword>
<reference evidence="2" key="2">
    <citation type="journal article" date="2021" name="Mar. Drugs">
        <title>Genome Reduction and Secondary Metabolism of the Marine Sponge-Associated Cyanobacterium Leptothoe.</title>
        <authorList>
            <person name="Konstantinou D."/>
            <person name="Popin R.V."/>
            <person name="Fewer D.P."/>
            <person name="Sivonen K."/>
            <person name="Gkelis S."/>
        </authorList>
    </citation>
    <scope>NUCLEOTIDE SEQUENCE</scope>
    <source>
        <strain evidence="2">TAU-MAC 1115</strain>
    </source>
</reference>
<dbReference type="RefSeq" id="WP_215610997.1">
    <property type="nucleotide sequence ID" value="NZ_JADOES010000066.1"/>
</dbReference>
<dbReference type="CDD" id="cd00038">
    <property type="entry name" value="CAP_ED"/>
    <property type="match status" value="1"/>
</dbReference>
<protein>
    <submittedName>
        <fullName evidence="2">Crp/Fnr family transcriptional regulator</fullName>
    </submittedName>
</protein>
<dbReference type="Pfam" id="PF00027">
    <property type="entry name" value="cNMP_binding"/>
    <property type="match status" value="1"/>
</dbReference>
<comment type="caution">
    <text evidence="2">The sequence shown here is derived from an EMBL/GenBank/DDBJ whole genome shotgun (WGS) entry which is preliminary data.</text>
</comment>
<dbReference type="InterPro" id="IPR050397">
    <property type="entry name" value="Env_Response_Regulators"/>
</dbReference>